<dbReference type="AlphaFoldDB" id="B4DAL4"/>
<dbReference type="Pfam" id="PF00128">
    <property type="entry name" value="Alpha-amylase"/>
    <property type="match status" value="1"/>
</dbReference>
<feature type="domain" description="Glycosyl hydrolase family 13 catalytic" evidence="1">
    <location>
        <begin position="22"/>
        <end position="495"/>
    </location>
</feature>
<evidence type="ECO:0000313" key="3">
    <source>
        <dbReference type="Proteomes" id="UP000005824"/>
    </source>
</evidence>
<dbReference type="PANTHER" id="PTHR10357">
    <property type="entry name" value="ALPHA-AMYLASE FAMILY MEMBER"/>
    <property type="match status" value="1"/>
</dbReference>
<reference evidence="2 3" key="1">
    <citation type="journal article" date="2011" name="J. Bacteriol.">
        <title>Genome sequence of Chthoniobacter flavus Ellin428, an aerobic heterotrophic soil bacterium.</title>
        <authorList>
            <person name="Kant R."/>
            <person name="van Passel M.W."/>
            <person name="Palva A."/>
            <person name="Lucas S."/>
            <person name="Lapidus A."/>
            <person name="Glavina Del Rio T."/>
            <person name="Dalin E."/>
            <person name="Tice H."/>
            <person name="Bruce D."/>
            <person name="Goodwin L."/>
            <person name="Pitluck S."/>
            <person name="Larimer F.W."/>
            <person name="Land M.L."/>
            <person name="Hauser L."/>
            <person name="Sangwan P."/>
            <person name="de Vos W.M."/>
            <person name="Janssen P.H."/>
            <person name="Smidt H."/>
        </authorList>
    </citation>
    <scope>NUCLEOTIDE SEQUENCE [LARGE SCALE GENOMIC DNA]</scope>
    <source>
        <strain evidence="2 3">Ellin428</strain>
    </source>
</reference>
<protein>
    <submittedName>
        <fullName evidence="2">Alpha amylase catalytic region</fullName>
    </submittedName>
</protein>
<dbReference type="InParanoid" id="B4DAL4"/>
<dbReference type="STRING" id="497964.CfE428DRAFT_5955"/>
<dbReference type="Gene3D" id="3.20.20.80">
    <property type="entry name" value="Glycosidases"/>
    <property type="match status" value="2"/>
</dbReference>
<dbReference type="InterPro" id="IPR006047">
    <property type="entry name" value="GH13_cat_dom"/>
</dbReference>
<dbReference type="InterPro" id="IPR017853">
    <property type="entry name" value="GH"/>
</dbReference>
<proteinExistence type="predicted"/>
<accession>B4DAL4</accession>
<organism evidence="2 3">
    <name type="scientific">Chthoniobacter flavus Ellin428</name>
    <dbReference type="NCBI Taxonomy" id="497964"/>
    <lineage>
        <taxon>Bacteria</taxon>
        <taxon>Pseudomonadati</taxon>
        <taxon>Verrucomicrobiota</taxon>
        <taxon>Spartobacteria</taxon>
        <taxon>Chthoniobacterales</taxon>
        <taxon>Chthoniobacteraceae</taxon>
        <taxon>Chthoniobacter</taxon>
    </lineage>
</organism>
<name>B4DAL4_9BACT</name>
<gene>
    <name evidence="2" type="ORF">CfE428DRAFT_5955</name>
</gene>
<dbReference type="PANTHER" id="PTHR10357:SF205">
    <property type="entry name" value="O-GLYCOSYL HYDROLASE FAMILY 13"/>
    <property type="match status" value="1"/>
</dbReference>
<evidence type="ECO:0000259" key="1">
    <source>
        <dbReference type="SMART" id="SM00642"/>
    </source>
</evidence>
<dbReference type="SUPFAM" id="SSF51445">
    <property type="entry name" value="(Trans)glycosidases"/>
    <property type="match status" value="1"/>
</dbReference>
<keyword evidence="3" id="KW-1185">Reference proteome</keyword>
<dbReference type="EMBL" id="ABVL01000031">
    <property type="protein sequence ID" value="EDY16532.1"/>
    <property type="molecule type" value="Genomic_DNA"/>
</dbReference>
<sequence>MLGVGYWMFLAVPSMDRIRIYQLLPRLFGNVNETRRCNGTLGENGVGKFADINDTALSSLRAMGFTHLWLTGVLRHATGTDYSAAGLPADDPDLLKGLAGSPFAVTDLFDVCPDYAIDPTQRLAEFQALLRRIHANGLHVILDFIANHVARSYYSRVRSNLNFGTLDDRGKFFDPRNNFYYLRPDSPGGGPPLRLPTFADGRPISATCRVLGGCDGRFDSERDYGRVTGNNAATWAPSISDWYETAKLNYGYDFTSGAQEYPTAEHPEKPVPDTWMKMDAVLAYWQEMGVDGFRCDMAHMVPPEFWQWLVARARARQPEVFFAGEAYNNDPMKVGRGNVLHDLLAAGFDAVYDDPTYKILKGIYDGPKWANDLDGLSGDATLFTSSLRYAENHDEVRLAGASEWGGIGMQVGRPVSAILFGLSRGPVLLYSGQEVGEPAQGAEGFGADDARTSIFDYWSMPELVKWVNHHRYDGGRLSAEQTELRAFYARLLRLINEPAFRDGGFFGLNPANIQNARYGRLPEESASGHWLYAFLRYDATTGQRFLVLVNLHRQETFRNIDLWLPMEALQFLQLPVGSAWELRDQLALEIVSFVTANIRDEKGSILQISECRPLSACYFAWHRPAISQSPP</sequence>
<dbReference type="CDD" id="cd11349">
    <property type="entry name" value="AmyAc_3"/>
    <property type="match status" value="1"/>
</dbReference>
<evidence type="ECO:0000313" key="2">
    <source>
        <dbReference type="EMBL" id="EDY16532.1"/>
    </source>
</evidence>
<dbReference type="eggNOG" id="COG0366">
    <property type="taxonomic scope" value="Bacteria"/>
</dbReference>
<dbReference type="GO" id="GO:0004556">
    <property type="term" value="F:alpha-amylase activity"/>
    <property type="evidence" value="ECO:0007669"/>
    <property type="project" value="TreeGrafter"/>
</dbReference>
<comment type="caution">
    <text evidence="2">The sequence shown here is derived from an EMBL/GenBank/DDBJ whole genome shotgun (WGS) entry which is preliminary data.</text>
</comment>
<dbReference type="Proteomes" id="UP000005824">
    <property type="component" value="Unassembled WGS sequence"/>
</dbReference>
<dbReference type="SMART" id="SM00642">
    <property type="entry name" value="Aamy"/>
    <property type="match status" value="1"/>
</dbReference>
<dbReference type="GO" id="GO:0009313">
    <property type="term" value="P:oligosaccharide catabolic process"/>
    <property type="evidence" value="ECO:0007669"/>
    <property type="project" value="TreeGrafter"/>
</dbReference>